<keyword evidence="3" id="KW-1185">Reference proteome</keyword>
<dbReference type="AlphaFoldDB" id="A0A6G0TD96"/>
<evidence type="ECO:0000313" key="3">
    <source>
        <dbReference type="Proteomes" id="UP000475862"/>
    </source>
</evidence>
<keyword evidence="1" id="KW-0175">Coiled coil</keyword>
<comment type="caution">
    <text evidence="2">The sequence shown here is derived from an EMBL/GenBank/DDBJ whole genome shotgun (WGS) entry which is preliminary data.</text>
</comment>
<feature type="coiled-coil region" evidence="1">
    <location>
        <begin position="264"/>
        <end position="291"/>
    </location>
</feature>
<dbReference type="Proteomes" id="UP000475862">
    <property type="component" value="Unassembled WGS sequence"/>
</dbReference>
<accession>A0A6G0TD96</accession>
<sequence length="855" mass="99222">MELEMDVREEPNIEKCIDCPFAEAEQYLQTLLPDGIKKIFIANGFSNKFVIFKIDDKDIENTEQFAIEILPDLIDENEYPEYYFFLCISDFYKEQLKNKLMVKVTAAPKTNNKLQIKKSSLRNIDSNEIEDVTDSTLIPKKQKLNILDVDLNRFQIKNLQTLDKYVHVTSQQTPETSRSIETPPELIKENLNCQSDFQNSKIIFETNNFCNFNSQMSRALSNTNENKWKNKKYGRNEREKRRRERSLVTEEFKQTFITNYIPILDEVSKLMENIENLHKMLTRNIEETQEDNVLCFRSAVLDSNSLLKCLYECAEKNQKPSRLLYETLHANMNRVLPSITTIFRYLDNTQSKVIEGNFRFNELRVYLIKKNLPLKVWISEDVTRITGKIEYDVKSNEVVGFVLPLKNGCPLPNAFIASNAKTIAQYFNSVCRANYAYVIMAKPLNDTAAPFCLSIYGTNNRFSNEDVINRWKFVKTVATESFDDAKEMAENGIGMIVNTDLVFENPLFFNKTNTEKDSVILKNKIIEEELSADLPCSNSINEIDYSDIAEDDVNNSISKILNCGNSLNLQDFIYQTMSQLLLKNLHFVGYWKNQEIESAVIGCVGLSVTMNVKKKNKSLENTSKNKIPPVFTLSKKRKVNFDEDSSEDTLNEKIKYADSPDTESSKSSQNENINNKISIQAEKYYAIIYDSGWYIGRILEILETSCKIKFSKAELDKFKWPKVDDLQLDPQEYIFYGPISLIGCNPFDIKRSDKWLVDKLLKLKPTSLHVSNTEQPLDDRFQRRQIDKHKLEEIDEKCSRNRKKRKRCIECYTKFLKELGYKEALNKAKKVTTFCSLCPSKPSVCIQCFQNHLQK</sequence>
<reference evidence="2 3" key="1">
    <citation type="submission" date="2019-08" db="EMBL/GenBank/DDBJ databases">
        <title>The genome of the soybean aphid Biotype 1, its phylome, world population structure and adaptation to the North American continent.</title>
        <authorList>
            <person name="Giordano R."/>
            <person name="Donthu R.K."/>
            <person name="Hernandez A.G."/>
            <person name="Wright C.L."/>
            <person name="Zimin A.V."/>
        </authorList>
    </citation>
    <scope>NUCLEOTIDE SEQUENCE [LARGE SCALE GENOMIC DNA]</scope>
    <source>
        <tissue evidence="2">Whole aphids</tissue>
    </source>
</reference>
<dbReference type="PANTHER" id="PTHR33173">
    <property type="match status" value="1"/>
</dbReference>
<organism evidence="2 3">
    <name type="scientific">Aphis glycines</name>
    <name type="common">Soybean aphid</name>
    <dbReference type="NCBI Taxonomy" id="307491"/>
    <lineage>
        <taxon>Eukaryota</taxon>
        <taxon>Metazoa</taxon>
        <taxon>Ecdysozoa</taxon>
        <taxon>Arthropoda</taxon>
        <taxon>Hexapoda</taxon>
        <taxon>Insecta</taxon>
        <taxon>Pterygota</taxon>
        <taxon>Neoptera</taxon>
        <taxon>Paraneoptera</taxon>
        <taxon>Hemiptera</taxon>
        <taxon>Sternorrhyncha</taxon>
        <taxon>Aphidomorpha</taxon>
        <taxon>Aphidoidea</taxon>
        <taxon>Aphididae</taxon>
        <taxon>Aphidini</taxon>
        <taxon>Aphis</taxon>
        <taxon>Aphis</taxon>
    </lineage>
</organism>
<dbReference type="OrthoDB" id="10055569at2759"/>
<name>A0A6G0TD96_APHGL</name>
<gene>
    <name evidence="2" type="ORF">AGLY_011760</name>
</gene>
<dbReference type="EMBL" id="VYZN01000044">
    <property type="protein sequence ID" value="KAE9529664.1"/>
    <property type="molecule type" value="Genomic_DNA"/>
</dbReference>
<evidence type="ECO:0000313" key="2">
    <source>
        <dbReference type="EMBL" id="KAE9529664.1"/>
    </source>
</evidence>
<evidence type="ECO:0000256" key="1">
    <source>
        <dbReference type="SAM" id="Coils"/>
    </source>
</evidence>
<dbReference type="PANTHER" id="PTHR33173:SF2">
    <property type="entry name" value="MYND-TYPE DOMAIN-CONTAINING PROTEIN"/>
    <property type="match status" value="1"/>
</dbReference>
<proteinExistence type="predicted"/>
<protein>
    <submittedName>
        <fullName evidence="2">Uncharacterized protein</fullName>
    </submittedName>
</protein>